<comment type="caution">
    <text evidence="5">The sequence shown here is derived from an EMBL/GenBank/DDBJ whole genome shotgun (WGS) entry which is preliminary data.</text>
</comment>
<keyword evidence="6" id="KW-1185">Reference proteome</keyword>
<dbReference type="SUPFAM" id="SSF50621">
    <property type="entry name" value="Alanine racemase C-terminal domain-like"/>
    <property type="match status" value="1"/>
</dbReference>
<protein>
    <submittedName>
        <fullName evidence="5">Alanine racemase</fullName>
        <ecNumber evidence="5">5.1.1.1</ecNumber>
    </submittedName>
</protein>
<dbReference type="Proteomes" id="UP000014962">
    <property type="component" value="Unassembled WGS sequence"/>
</dbReference>
<evidence type="ECO:0000256" key="3">
    <source>
        <dbReference type="ARBA" id="ARBA00023235"/>
    </source>
</evidence>
<dbReference type="SMART" id="SM01005">
    <property type="entry name" value="Ala_racemase_C"/>
    <property type="match status" value="1"/>
</dbReference>
<dbReference type="GO" id="GO:0005829">
    <property type="term" value="C:cytosol"/>
    <property type="evidence" value="ECO:0007669"/>
    <property type="project" value="TreeGrafter"/>
</dbReference>
<dbReference type="InterPro" id="IPR000821">
    <property type="entry name" value="Ala_racemase"/>
</dbReference>
<dbReference type="GO" id="GO:0030632">
    <property type="term" value="P:D-alanine biosynthetic process"/>
    <property type="evidence" value="ECO:0007669"/>
    <property type="project" value="TreeGrafter"/>
</dbReference>
<comment type="cofactor">
    <cofactor evidence="1">
        <name>pyridoxal 5'-phosphate</name>
        <dbReference type="ChEBI" id="CHEBI:597326"/>
    </cofactor>
</comment>
<dbReference type="AlphaFoldDB" id="S7VQA7"/>
<evidence type="ECO:0000313" key="5">
    <source>
        <dbReference type="EMBL" id="EPR72440.1"/>
    </source>
</evidence>
<keyword evidence="2" id="KW-0663">Pyridoxal phosphate</keyword>
<proteinExistence type="predicted"/>
<organism evidence="5 6">
    <name type="scientific">Winogradskyella psychrotolerans RS-3</name>
    <dbReference type="NCBI Taxonomy" id="641526"/>
    <lineage>
        <taxon>Bacteria</taxon>
        <taxon>Pseudomonadati</taxon>
        <taxon>Bacteroidota</taxon>
        <taxon>Flavobacteriia</taxon>
        <taxon>Flavobacteriales</taxon>
        <taxon>Flavobacteriaceae</taxon>
        <taxon>Winogradskyella</taxon>
    </lineage>
</organism>
<dbReference type="EMBL" id="ATMR01000124">
    <property type="protein sequence ID" value="EPR72440.1"/>
    <property type="molecule type" value="Genomic_DNA"/>
</dbReference>
<dbReference type="Gene3D" id="2.40.37.10">
    <property type="entry name" value="Lyase, Ornithine Decarboxylase, Chain A, domain 1"/>
    <property type="match status" value="1"/>
</dbReference>
<evidence type="ECO:0000313" key="6">
    <source>
        <dbReference type="Proteomes" id="UP000014962"/>
    </source>
</evidence>
<gene>
    <name evidence="5" type="ORF">ADIWIN_2610</name>
</gene>
<accession>S7VQA7</accession>
<dbReference type="InterPro" id="IPR009006">
    <property type="entry name" value="Ala_racemase/Decarboxylase_C"/>
</dbReference>
<evidence type="ECO:0000256" key="2">
    <source>
        <dbReference type="ARBA" id="ARBA00022898"/>
    </source>
</evidence>
<reference evidence="5 6" key="1">
    <citation type="journal article" date="2013" name="Genome Announc.">
        <title>Draft Genome Sequence of Winogradskyella psychrotolerans RS-3T, Isolated from the Marine Transect of Kongsfjorden, Ny-Alesund, Svalbard, Arctic Ocean.</title>
        <authorList>
            <person name="Kumar Pinnaka A."/>
            <person name="Ara S."/>
            <person name="Singh A."/>
            <person name="Shivaji S."/>
        </authorList>
    </citation>
    <scope>NUCLEOTIDE SEQUENCE [LARGE SCALE GENOMIC DNA]</scope>
    <source>
        <strain evidence="5 6">RS-3</strain>
    </source>
</reference>
<evidence type="ECO:0000259" key="4">
    <source>
        <dbReference type="SMART" id="SM01005"/>
    </source>
</evidence>
<dbReference type="EC" id="5.1.1.1" evidence="5"/>
<evidence type="ECO:0000256" key="1">
    <source>
        <dbReference type="ARBA" id="ARBA00001933"/>
    </source>
</evidence>
<sequence>MIMVDVTDINCKEGDEVIIFDKAHRANEIAESAGTISYEILTALSKRIKRVFLP</sequence>
<feature type="domain" description="Alanine racemase C-terminal" evidence="4">
    <location>
        <begin position="1"/>
        <end position="53"/>
    </location>
</feature>
<dbReference type="STRING" id="641526.ADIWIN_2610"/>
<dbReference type="PANTHER" id="PTHR30511">
    <property type="entry name" value="ALANINE RACEMASE"/>
    <property type="match status" value="1"/>
</dbReference>
<dbReference type="GO" id="GO:0030170">
    <property type="term" value="F:pyridoxal phosphate binding"/>
    <property type="evidence" value="ECO:0007669"/>
    <property type="project" value="TreeGrafter"/>
</dbReference>
<dbReference type="Pfam" id="PF00842">
    <property type="entry name" value="Ala_racemase_C"/>
    <property type="match status" value="1"/>
</dbReference>
<keyword evidence="3 5" id="KW-0413">Isomerase</keyword>
<dbReference type="PATRIC" id="fig|641526.4.peg.2591"/>
<dbReference type="PANTHER" id="PTHR30511:SF0">
    <property type="entry name" value="ALANINE RACEMASE, CATABOLIC-RELATED"/>
    <property type="match status" value="1"/>
</dbReference>
<dbReference type="GO" id="GO:0008784">
    <property type="term" value="F:alanine racemase activity"/>
    <property type="evidence" value="ECO:0007669"/>
    <property type="project" value="UniProtKB-EC"/>
</dbReference>
<name>S7VQA7_9FLAO</name>
<dbReference type="eggNOG" id="COG0787">
    <property type="taxonomic scope" value="Bacteria"/>
</dbReference>
<dbReference type="InterPro" id="IPR011079">
    <property type="entry name" value="Ala_racemase_C"/>
</dbReference>